<keyword evidence="1" id="KW-1278">Translocase</keyword>
<keyword evidence="3" id="KW-0812">Transmembrane</keyword>
<organism evidence="4 6">
    <name type="scientific">Bifidobacterium gallicum DSM 20093 = LMG 11596</name>
    <dbReference type="NCBI Taxonomy" id="561180"/>
    <lineage>
        <taxon>Bacteria</taxon>
        <taxon>Bacillati</taxon>
        <taxon>Actinomycetota</taxon>
        <taxon>Actinomycetes</taxon>
        <taxon>Bifidobacteriales</taxon>
        <taxon>Bifidobacteriaceae</taxon>
        <taxon>Bifidobacterium</taxon>
    </lineage>
</organism>
<evidence type="ECO:0000256" key="1">
    <source>
        <dbReference type="ARBA" id="ARBA00022967"/>
    </source>
</evidence>
<dbReference type="GO" id="GO:0005507">
    <property type="term" value="F:copper ion binding"/>
    <property type="evidence" value="ECO:0007669"/>
    <property type="project" value="TreeGrafter"/>
</dbReference>
<evidence type="ECO:0000313" key="5">
    <source>
        <dbReference type="EMBL" id="KFI59016.1"/>
    </source>
</evidence>
<dbReference type="GO" id="GO:0016020">
    <property type="term" value="C:membrane"/>
    <property type="evidence" value="ECO:0007669"/>
    <property type="project" value="TreeGrafter"/>
</dbReference>
<evidence type="ECO:0000313" key="6">
    <source>
        <dbReference type="Proteomes" id="UP000003656"/>
    </source>
</evidence>
<feature type="transmembrane region" description="Helical" evidence="3">
    <location>
        <begin position="147"/>
        <end position="165"/>
    </location>
</feature>
<dbReference type="eggNOG" id="COG2217">
    <property type="taxonomic scope" value="Bacteria"/>
</dbReference>
<dbReference type="PANTHER" id="PTHR43520">
    <property type="entry name" value="ATP7, ISOFORM B"/>
    <property type="match status" value="1"/>
</dbReference>
<feature type="transmembrane region" description="Helical" evidence="3">
    <location>
        <begin position="6"/>
        <end position="23"/>
    </location>
</feature>
<feature type="transmembrane region" description="Helical" evidence="3">
    <location>
        <begin position="323"/>
        <end position="347"/>
    </location>
</feature>
<dbReference type="GO" id="GO:0043682">
    <property type="term" value="F:P-type divalent copper transporter activity"/>
    <property type="evidence" value="ECO:0007669"/>
    <property type="project" value="TreeGrafter"/>
</dbReference>
<feature type="region of interest" description="Disordered" evidence="2">
    <location>
        <begin position="254"/>
        <end position="277"/>
    </location>
</feature>
<evidence type="ECO:0000256" key="3">
    <source>
        <dbReference type="SAM" id="Phobius"/>
    </source>
</evidence>
<dbReference type="EMBL" id="JGYW01000004">
    <property type="protein sequence ID" value="KFI59016.1"/>
    <property type="molecule type" value="Genomic_DNA"/>
</dbReference>
<feature type="transmembrane region" description="Helical" evidence="3">
    <location>
        <begin position="186"/>
        <end position="205"/>
    </location>
</feature>
<feature type="transmembrane region" description="Helical" evidence="3">
    <location>
        <begin position="54"/>
        <end position="73"/>
    </location>
</feature>
<dbReference type="RefSeq" id="WP_006295882.1">
    <property type="nucleotide sequence ID" value="NZ_ABXB03000007.1"/>
</dbReference>
<comment type="caution">
    <text evidence="4">The sequence shown here is derived from an EMBL/GenBank/DDBJ whole genome shotgun (WGS) entry which is preliminary data.</text>
</comment>
<protein>
    <submittedName>
        <fullName evidence="5">Copper-exporting ATPase</fullName>
        <ecNumber evidence="5">3.6.3.53</ecNumber>
    </submittedName>
</protein>
<dbReference type="PANTHER" id="PTHR43520:SF8">
    <property type="entry name" value="P-TYPE CU(+) TRANSPORTER"/>
    <property type="match status" value="1"/>
</dbReference>
<keyword evidence="3" id="KW-1133">Transmembrane helix</keyword>
<gene>
    <name evidence="5" type="ORF">BGLCM_0599</name>
    <name evidence="4" type="ORF">BIFGAL_04398</name>
</gene>
<dbReference type="AlphaFoldDB" id="D1NWZ1"/>
<dbReference type="STRING" id="561180.BIFGAL_04398"/>
<proteinExistence type="predicted"/>
<evidence type="ECO:0000256" key="2">
    <source>
        <dbReference type="SAM" id="MobiDB-lite"/>
    </source>
</evidence>
<reference evidence="5 7" key="2">
    <citation type="submission" date="2014-03" db="EMBL/GenBank/DDBJ databases">
        <title>Genomics of Bifidobacteria.</title>
        <authorList>
            <person name="Ventura M."/>
            <person name="Milani C."/>
            <person name="Lugli G.A."/>
        </authorList>
    </citation>
    <scope>NUCLEOTIDE SEQUENCE [LARGE SCALE GENOMIC DNA]</scope>
    <source>
        <strain evidence="5 7">LMG 11596</strain>
    </source>
</reference>
<dbReference type="Proteomes" id="UP000029074">
    <property type="component" value="Unassembled WGS sequence"/>
</dbReference>
<feature type="transmembrane region" description="Helical" evidence="3">
    <location>
        <begin position="85"/>
        <end position="106"/>
    </location>
</feature>
<evidence type="ECO:0000313" key="4">
    <source>
        <dbReference type="EMBL" id="EFA22122.1"/>
    </source>
</evidence>
<feature type="compositionally biased region" description="Low complexity" evidence="2">
    <location>
        <begin position="263"/>
        <end position="277"/>
    </location>
</feature>
<dbReference type="GO" id="GO:0055070">
    <property type="term" value="P:copper ion homeostasis"/>
    <property type="evidence" value="ECO:0007669"/>
    <property type="project" value="TreeGrafter"/>
</dbReference>
<dbReference type="Proteomes" id="UP000003656">
    <property type="component" value="Unassembled WGS sequence"/>
</dbReference>
<feature type="transmembrane region" description="Helical" evidence="3">
    <location>
        <begin position="118"/>
        <end position="141"/>
    </location>
</feature>
<evidence type="ECO:0000313" key="7">
    <source>
        <dbReference type="Proteomes" id="UP000029074"/>
    </source>
</evidence>
<dbReference type="EC" id="3.6.3.53" evidence="5"/>
<sequence length="353" mass="38402">MTLNLFASAVLMLLAVITSIGTVRSMASHTAGALTDQHMGTSSSPTDTLIRRTIVAAALTLVTLAVSGLHLFITHLPGWLADEWLRALLITPVMFYSAYAIHINGWQALIQRRPNLQSLVSLCTIAAYAYSLIVCCVGDQLPEPLQSTYFEFVGVTITLVLSAVLMERAWLPAKGTPQLQRTVNRISRVLVPIVLLIAMWTFVVWEVFGPQPALVRALVTAISVLAVSCPCALAWACPLPVSIALGMMQRHGMQPELPSHPDSSQPTSSQPASAQPTCDLERLTHRVRITVRVNIALVLMFNIVAIPIAAGVLYPWLGWMFNPMLASIAMIAPCVAVALCSLTVRLFRFTPQQ</sequence>
<keyword evidence="3" id="KW-0472">Membrane</keyword>
<reference evidence="4 6" key="1">
    <citation type="submission" date="2009-11" db="EMBL/GenBank/DDBJ databases">
        <authorList>
            <person name="Weinstock G."/>
            <person name="Sodergren E."/>
            <person name="Clifton S."/>
            <person name="Fulton L."/>
            <person name="Fulton B."/>
            <person name="Courtney L."/>
            <person name="Fronick C."/>
            <person name="Harrison M."/>
            <person name="Strong C."/>
            <person name="Farmer C."/>
            <person name="Delahaunty K."/>
            <person name="Markovic C."/>
            <person name="Hall O."/>
            <person name="Minx P."/>
            <person name="Tomlinson C."/>
            <person name="Mitreva M."/>
            <person name="Nelson J."/>
            <person name="Hou S."/>
            <person name="Wollam A."/>
            <person name="Pepin K.H."/>
            <person name="Johnson M."/>
            <person name="Bhonagiri V."/>
            <person name="Nash W.E."/>
            <person name="Warren W."/>
            <person name="Chinwalla A."/>
            <person name="Mardis E.R."/>
            <person name="Wilson R.K."/>
        </authorList>
    </citation>
    <scope>NUCLEOTIDE SEQUENCE [LARGE SCALE GENOMIC DNA]</scope>
    <source>
        <strain evidence="4 6">DSM 20093</strain>
    </source>
</reference>
<dbReference type="GO" id="GO:0016787">
    <property type="term" value="F:hydrolase activity"/>
    <property type="evidence" value="ECO:0007669"/>
    <property type="project" value="UniProtKB-KW"/>
</dbReference>
<name>D1NWZ1_9BIFI</name>
<keyword evidence="5" id="KW-0378">Hydrolase</keyword>
<dbReference type="EMBL" id="ABXB03000007">
    <property type="protein sequence ID" value="EFA22122.1"/>
    <property type="molecule type" value="Genomic_DNA"/>
</dbReference>
<feature type="transmembrane region" description="Helical" evidence="3">
    <location>
        <begin position="295"/>
        <end position="317"/>
    </location>
</feature>
<feature type="transmembrane region" description="Helical" evidence="3">
    <location>
        <begin position="217"/>
        <end position="245"/>
    </location>
</feature>
<keyword evidence="7" id="KW-1185">Reference proteome</keyword>
<accession>D1NWZ1</accession>
<dbReference type="OrthoDB" id="3240599at2"/>